<evidence type="ECO:0000313" key="2">
    <source>
        <dbReference type="Proteomes" id="UP000052232"/>
    </source>
</evidence>
<gene>
    <name evidence="1" type="ORF">V473_13560</name>
</gene>
<dbReference type="Proteomes" id="UP000052232">
    <property type="component" value="Unassembled WGS sequence"/>
</dbReference>
<accession>A0A0J7XWH1</accession>
<proteinExistence type="predicted"/>
<dbReference type="PATRIC" id="fig|1420583.3.peg.2520"/>
<dbReference type="Gene3D" id="3.40.190.10">
    <property type="entry name" value="Periplasmic binding protein-like II"/>
    <property type="match status" value="2"/>
</dbReference>
<protein>
    <submittedName>
        <fullName evidence="1">Uncharacterized protein</fullName>
    </submittedName>
</protein>
<organism evidence="1 2">
    <name type="scientific">Sphingobium cupriresistens LL01</name>
    <dbReference type="NCBI Taxonomy" id="1420583"/>
    <lineage>
        <taxon>Bacteria</taxon>
        <taxon>Pseudomonadati</taxon>
        <taxon>Pseudomonadota</taxon>
        <taxon>Alphaproteobacteria</taxon>
        <taxon>Sphingomonadales</taxon>
        <taxon>Sphingomonadaceae</taxon>
        <taxon>Sphingobium</taxon>
    </lineage>
</organism>
<dbReference type="AlphaFoldDB" id="A0A0J7XWH1"/>
<keyword evidence="2" id="KW-1185">Reference proteome</keyword>
<reference evidence="1 2" key="1">
    <citation type="journal article" date="2015" name="G3 (Bethesda)">
        <title>Insights into Ongoing Evolution of the Hexachlorocyclohexane Catabolic Pathway from Comparative Genomics of Ten Sphingomonadaceae Strains.</title>
        <authorList>
            <person name="Pearce S.L."/>
            <person name="Oakeshott J.G."/>
            <person name="Pandey G."/>
        </authorList>
    </citation>
    <scope>NUCLEOTIDE SEQUENCE [LARGE SCALE GENOMIC DNA]</scope>
    <source>
        <strain evidence="1 2">LL01</strain>
    </source>
</reference>
<comment type="caution">
    <text evidence="1">The sequence shown here is derived from an EMBL/GenBank/DDBJ whole genome shotgun (WGS) entry which is preliminary data.</text>
</comment>
<dbReference type="STRING" id="1420583.V473_13560"/>
<evidence type="ECO:0000313" key="1">
    <source>
        <dbReference type="EMBL" id="KMS55932.1"/>
    </source>
</evidence>
<name>A0A0J7XWH1_9SPHN</name>
<sequence length="73" mass="8240">MVDEGMAMVPESVRRARSHDVAYRELVEPVTSPIIMSHRFGDHSPEMAVLTEVVVRNYAGWGYETPTAIHDLE</sequence>
<dbReference type="EMBL" id="JACT01000002">
    <property type="protein sequence ID" value="KMS55932.1"/>
    <property type="molecule type" value="Genomic_DNA"/>
</dbReference>